<organism evidence="7 8">
    <name type="scientific">Aspergillus arachidicola</name>
    <dbReference type="NCBI Taxonomy" id="656916"/>
    <lineage>
        <taxon>Eukaryota</taxon>
        <taxon>Fungi</taxon>
        <taxon>Dikarya</taxon>
        <taxon>Ascomycota</taxon>
        <taxon>Pezizomycotina</taxon>
        <taxon>Eurotiomycetes</taxon>
        <taxon>Eurotiomycetidae</taxon>
        <taxon>Eurotiales</taxon>
        <taxon>Aspergillaceae</taxon>
        <taxon>Aspergillus</taxon>
        <taxon>Aspergillus subgen. Circumdati</taxon>
    </lineage>
</organism>
<dbReference type="PANTHER" id="PTHR31162">
    <property type="entry name" value="MALIC ACID TRANSPORT PROTEIN-RELATED"/>
    <property type="match status" value="1"/>
</dbReference>
<feature type="region of interest" description="Disordered" evidence="5">
    <location>
        <begin position="257"/>
        <end position="280"/>
    </location>
</feature>
<dbReference type="AlphaFoldDB" id="A0A2G7FGM4"/>
<comment type="subcellular location">
    <subcellularLocation>
        <location evidence="1">Membrane</location>
        <topology evidence="1">Multi-pass membrane protein</topology>
    </subcellularLocation>
</comment>
<dbReference type="EMBL" id="NEXV01000664">
    <property type="protein sequence ID" value="PIG79748.1"/>
    <property type="molecule type" value="Genomic_DNA"/>
</dbReference>
<accession>A0A2G7FGM4</accession>
<evidence type="ECO:0000313" key="8">
    <source>
        <dbReference type="Proteomes" id="UP000231358"/>
    </source>
</evidence>
<evidence type="ECO:0000256" key="4">
    <source>
        <dbReference type="ARBA" id="ARBA00023136"/>
    </source>
</evidence>
<evidence type="ECO:0000256" key="6">
    <source>
        <dbReference type="SAM" id="Phobius"/>
    </source>
</evidence>
<feature type="region of interest" description="Disordered" evidence="5">
    <location>
        <begin position="1"/>
        <end position="20"/>
    </location>
</feature>
<evidence type="ECO:0000313" key="7">
    <source>
        <dbReference type="EMBL" id="PIG79748.1"/>
    </source>
</evidence>
<comment type="caution">
    <text evidence="7">The sequence shown here is derived from an EMBL/GenBank/DDBJ whole genome shotgun (WGS) entry which is preliminary data.</text>
</comment>
<keyword evidence="2 6" id="KW-0812">Transmembrane</keyword>
<evidence type="ECO:0000256" key="2">
    <source>
        <dbReference type="ARBA" id="ARBA00022692"/>
    </source>
</evidence>
<keyword evidence="8" id="KW-1185">Reference proteome</keyword>
<gene>
    <name evidence="7" type="ORF">AARAC_008077</name>
</gene>
<dbReference type="InterPro" id="IPR038665">
    <property type="entry name" value="Voltage-dep_anion_channel_sf"/>
</dbReference>
<feature type="transmembrane region" description="Helical" evidence="6">
    <location>
        <begin position="104"/>
        <end position="131"/>
    </location>
</feature>
<feature type="compositionally biased region" description="Basic and acidic residues" evidence="5">
    <location>
        <begin position="257"/>
        <end position="271"/>
    </location>
</feature>
<feature type="transmembrane region" description="Helical" evidence="6">
    <location>
        <begin position="219"/>
        <end position="242"/>
    </location>
</feature>
<keyword evidence="4 6" id="KW-0472">Membrane</keyword>
<dbReference type="GO" id="GO:0015140">
    <property type="term" value="F:malate transmembrane transporter activity"/>
    <property type="evidence" value="ECO:0007669"/>
    <property type="project" value="InterPro"/>
</dbReference>
<proteinExistence type="predicted"/>
<evidence type="ECO:0000256" key="1">
    <source>
        <dbReference type="ARBA" id="ARBA00004141"/>
    </source>
</evidence>
<reference evidence="7 8" key="1">
    <citation type="submission" date="2017-05" db="EMBL/GenBank/DDBJ databases">
        <title>Genome sequence for an aflatoxigenic pathogen of Argentinian peanut, Aspergillus arachidicola.</title>
        <authorList>
            <person name="Moore G."/>
            <person name="Beltz S.B."/>
            <person name="Mack B.M."/>
        </authorList>
    </citation>
    <scope>NUCLEOTIDE SEQUENCE [LARGE SCALE GENOMIC DNA]</scope>
    <source>
        <strain evidence="7 8">CBS 117610</strain>
    </source>
</reference>
<dbReference type="Gene3D" id="1.50.10.150">
    <property type="entry name" value="Voltage-dependent anion channel"/>
    <property type="match status" value="1"/>
</dbReference>
<dbReference type="InterPro" id="IPR030185">
    <property type="entry name" value="Mae1"/>
</dbReference>
<dbReference type="STRING" id="656916.A0A2G7FGM4"/>
<dbReference type="GO" id="GO:0016020">
    <property type="term" value="C:membrane"/>
    <property type="evidence" value="ECO:0007669"/>
    <property type="project" value="UniProtKB-SubCell"/>
</dbReference>
<keyword evidence="3 6" id="KW-1133">Transmembrane helix</keyword>
<dbReference type="InterPro" id="IPR004695">
    <property type="entry name" value="SLAC1/Mae1/Ssu1/TehA"/>
</dbReference>
<protein>
    <submittedName>
        <fullName evidence="7">C4-dicarboxylate transporter/malic acid transport protein</fullName>
    </submittedName>
</protein>
<sequence length="280" mass="31059">MNMNIELLHPRHMPKPGNDGYRTPTIEDAESFIAMQRNGNSLYPFAGSWARQAHSSALEALNSTSCRKPEEDAVANVNGVHPHSETDYSAVSLSWKQRIRHFTWAFFTLTMATGGIANVLHAIAGIVNMAANAKRCFPDDFMGNGPLAAEVIRVVVNFAALWLWGLAIFFFFIASFAHWSAIGPGRMIFSMGWFSFVFPNTALITATFAIGHAFSCKPILIIGCVMVVPLILMYIFVCYMMIRAIALRQILWPQKGEDKDEGGFEINEIKPESPSNHSPA</sequence>
<feature type="transmembrane region" description="Helical" evidence="6">
    <location>
        <begin position="151"/>
        <end position="176"/>
    </location>
</feature>
<evidence type="ECO:0000256" key="5">
    <source>
        <dbReference type="SAM" id="MobiDB-lite"/>
    </source>
</evidence>
<name>A0A2G7FGM4_9EURO</name>
<dbReference type="Proteomes" id="UP000231358">
    <property type="component" value="Unassembled WGS sequence"/>
</dbReference>
<feature type="transmembrane region" description="Helical" evidence="6">
    <location>
        <begin position="188"/>
        <end position="213"/>
    </location>
</feature>
<dbReference type="Pfam" id="PF03595">
    <property type="entry name" value="SLAC1"/>
    <property type="match status" value="1"/>
</dbReference>
<dbReference type="PANTHER" id="PTHR31162:SF3">
    <property type="entry name" value="TRANSPORTER_MALIC ACID TRANSPORT PROTEIN, PUTATIVE-RELATED"/>
    <property type="match status" value="1"/>
</dbReference>
<evidence type="ECO:0000256" key="3">
    <source>
        <dbReference type="ARBA" id="ARBA00022989"/>
    </source>
</evidence>